<evidence type="ECO:0000313" key="4">
    <source>
        <dbReference type="Proteomes" id="UP000512184"/>
    </source>
</evidence>
<evidence type="ECO:0000313" key="2">
    <source>
        <dbReference type="EMBL" id="QHP83587.1"/>
    </source>
</evidence>
<organism evidence="3 5">
    <name type="scientific">Chlamydia suis</name>
    <dbReference type="NCBI Taxonomy" id="83559"/>
    <lineage>
        <taxon>Bacteria</taxon>
        <taxon>Pseudomonadati</taxon>
        <taxon>Chlamydiota</taxon>
        <taxon>Chlamydiia</taxon>
        <taxon>Chlamydiales</taxon>
        <taxon>Chlamydiaceae</taxon>
        <taxon>Chlamydia/Chlamydophila group</taxon>
        <taxon>Chlamydia</taxon>
    </lineage>
</organism>
<keyword evidence="4" id="KW-1185">Reference proteome</keyword>
<feature type="transmembrane region" description="Helical" evidence="1">
    <location>
        <begin position="106"/>
        <end position="129"/>
    </location>
</feature>
<dbReference type="EMBL" id="CP035278">
    <property type="protein sequence ID" value="QHP83587.1"/>
    <property type="molecule type" value="Genomic_DNA"/>
</dbReference>
<proteinExistence type="predicted"/>
<keyword evidence="1" id="KW-0472">Membrane</keyword>
<evidence type="ECO:0000313" key="3">
    <source>
        <dbReference type="EMBL" id="QYC74900.1"/>
    </source>
</evidence>
<dbReference type="AlphaFoldDB" id="A0AAQ0EN08"/>
<evidence type="ECO:0000313" key="5">
    <source>
        <dbReference type="Proteomes" id="UP000825134"/>
    </source>
</evidence>
<accession>A0AAQ0EN08</accession>
<dbReference type="Proteomes" id="UP000512184">
    <property type="component" value="Chromosome"/>
</dbReference>
<keyword evidence="1" id="KW-1133">Transmembrane helix</keyword>
<reference evidence="2 4" key="1">
    <citation type="submission" date="2019-01" db="EMBL/GenBank/DDBJ databases">
        <title>Whole genome sequencing and annotation enables comparative genome analysis that reveals unique features of the Chlamydia suis R19 Genome.</title>
        <authorList>
            <person name="Dimond Z.E."/>
        </authorList>
    </citation>
    <scope>NUCLEOTIDE SEQUENCE [LARGE SCALE GENOMIC DNA]</scope>
    <source>
        <strain evidence="2 4">R19</strain>
    </source>
</reference>
<dbReference type="EMBL" id="CP063185">
    <property type="protein sequence ID" value="QYC74900.1"/>
    <property type="molecule type" value="Genomic_DNA"/>
</dbReference>
<dbReference type="Proteomes" id="UP000825134">
    <property type="component" value="Chromosome"/>
</dbReference>
<protein>
    <submittedName>
        <fullName evidence="2">Inclusion membrane protein-49</fullName>
    </submittedName>
</protein>
<feature type="transmembrane region" description="Helical" evidence="1">
    <location>
        <begin position="135"/>
        <end position="158"/>
    </location>
</feature>
<gene>
    <name evidence="2" type="primary">Inclusion membrane protein-49</name>
    <name evidence="2" type="ORF">Chls_712</name>
    <name evidence="3" type="ORF">INQ84_04680</name>
</gene>
<evidence type="ECO:0000256" key="1">
    <source>
        <dbReference type="SAM" id="Phobius"/>
    </source>
</evidence>
<name>A0AAQ0EN08_9CHLA</name>
<sequence>MFGSIPCYPGCKKVSMHDKHYYYCSLCDSIVSPTSVDVAVVSPNLPAAHPKFKLSVLRCKNHPTKGLSPGGPITSLQGLAPSSSTPLTETYQEMLRLCSRVRCLDILTLCSTLIAALLAITGTIIQFVIAAPTAFFIPFILLGLAIVLCIGAFSCARISQKSTSHWQRLSQKIVLSSVRVPVQSGTECYTLLTEFPPTCYETPKPVNSAPGSRNQDFWNTPRFVAKKTACKLSARTLKILKNRRKD</sequence>
<dbReference type="RefSeq" id="WP_080125330.1">
    <property type="nucleotide sequence ID" value="NZ_CP035278.1"/>
</dbReference>
<reference evidence="3" key="2">
    <citation type="journal article" date="2021" name="Front. Microbiol.">
        <title>Generation of Tetracycline and Rifamycin Resistant Chlamydia Suis Recombinants.</title>
        <authorList>
            <person name="Marti H."/>
            <person name="Bommana S."/>
            <person name="Read T.D."/>
            <person name="Pesch T."/>
            <person name="Prahauser B."/>
            <person name="Dean D."/>
            <person name="Borel N."/>
        </authorList>
    </citation>
    <scope>NUCLEOTIDE SEQUENCE</scope>
    <source>
        <strain evidence="3">208.1</strain>
    </source>
</reference>
<keyword evidence="1" id="KW-0812">Transmembrane</keyword>